<comment type="caution">
    <text evidence="4">The sequence shown here is derived from an EMBL/GenBank/DDBJ whole genome shotgun (WGS) entry which is preliminary data.</text>
</comment>
<name>A0ABX0N4M0_9BURK</name>
<evidence type="ECO:0000256" key="2">
    <source>
        <dbReference type="PROSITE-ProRule" id="PRU00335"/>
    </source>
</evidence>
<dbReference type="PROSITE" id="PS50977">
    <property type="entry name" value="HTH_TETR_2"/>
    <property type="match status" value="1"/>
</dbReference>
<keyword evidence="1 2" id="KW-0238">DNA-binding</keyword>
<accession>A0ABX0N4M0</accession>
<dbReference type="EMBL" id="WHJG01000011">
    <property type="protein sequence ID" value="NHZ80282.1"/>
    <property type="molecule type" value="Genomic_DNA"/>
</dbReference>
<evidence type="ECO:0000313" key="5">
    <source>
        <dbReference type="Proteomes" id="UP000621455"/>
    </source>
</evidence>
<evidence type="ECO:0000259" key="3">
    <source>
        <dbReference type="PROSITE" id="PS50977"/>
    </source>
</evidence>
<keyword evidence="5" id="KW-1185">Reference proteome</keyword>
<dbReference type="InterPro" id="IPR050109">
    <property type="entry name" value="HTH-type_TetR-like_transc_reg"/>
</dbReference>
<feature type="DNA-binding region" description="H-T-H motif" evidence="2">
    <location>
        <begin position="29"/>
        <end position="48"/>
    </location>
</feature>
<dbReference type="Proteomes" id="UP000621455">
    <property type="component" value="Unassembled WGS sequence"/>
</dbReference>
<dbReference type="PANTHER" id="PTHR30055">
    <property type="entry name" value="HTH-TYPE TRANSCRIPTIONAL REGULATOR RUTR"/>
    <property type="match status" value="1"/>
</dbReference>
<evidence type="ECO:0000256" key="1">
    <source>
        <dbReference type="ARBA" id="ARBA00023125"/>
    </source>
</evidence>
<dbReference type="PRINTS" id="PR00455">
    <property type="entry name" value="HTHTETR"/>
</dbReference>
<dbReference type="SUPFAM" id="SSF46689">
    <property type="entry name" value="Homeodomain-like"/>
    <property type="match status" value="1"/>
</dbReference>
<dbReference type="PANTHER" id="PTHR30055:SF207">
    <property type="entry name" value="HTH-TYPE TRANSCRIPTIONAL REPRESSOR FATR"/>
    <property type="match status" value="1"/>
</dbReference>
<protein>
    <submittedName>
        <fullName evidence="4">TetR family transcriptional regulator</fullName>
    </submittedName>
</protein>
<feature type="domain" description="HTH tetR-type" evidence="3">
    <location>
        <begin position="6"/>
        <end position="66"/>
    </location>
</feature>
<organism evidence="4 5">
    <name type="scientific">Massilia frigida</name>
    <dbReference type="NCBI Taxonomy" id="2609281"/>
    <lineage>
        <taxon>Bacteria</taxon>
        <taxon>Pseudomonadati</taxon>
        <taxon>Pseudomonadota</taxon>
        <taxon>Betaproteobacteria</taxon>
        <taxon>Burkholderiales</taxon>
        <taxon>Oxalobacteraceae</taxon>
        <taxon>Telluria group</taxon>
        <taxon>Massilia</taxon>
    </lineage>
</organism>
<dbReference type="InterPro" id="IPR001647">
    <property type="entry name" value="HTH_TetR"/>
</dbReference>
<gene>
    <name evidence="4" type="ORF">F2P44_13505</name>
</gene>
<dbReference type="Pfam" id="PF00440">
    <property type="entry name" value="TetR_N"/>
    <property type="match status" value="1"/>
</dbReference>
<dbReference type="Gene3D" id="1.10.357.10">
    <property type="entry name" value="Tetracycline Repressor, domain 2"/>
    <property type="match status" value="1"/>
</dbReference>
<reference evidence="4 5" key="1">
    <citation type="submission" date="2019-10" db="EMBL/GenBank/DDBJ databases">
        <title>Taxonomy of Antarctic Massilia spp.: description of Massilia rubra sp. nov., Massilia aquatica sp. nov., Massilia mucilaginosa sp. nov., Massilia frigida sp. nov. isolated from streams, lakes and regoliths.</title>
        <authorList>
            <person name="Holochova P."/>
            <person name="Sedlacek I."/>
            <person name="Kralova S."/>
            <person name="Maslanova I."/>
            <person name="Busse H.-J."/>
            <person name="Stankova E."/>
            <person name="Vrbovska V."/>
            <person name="Kovarovic V."/>
            <person name="Bartak M."/>
            <person name="Svec P."/>
            <person name="Pantucek R."/>
        </authorList>
    </citation>
    <scope>NUCLEOTIDE SEQUENCE [LARGE SCALE GENOMIC DNA]</scope>
    <source>
        <strain evidence="4 5">CCM 8695</strain>
    </source>
</reference>
<proteinExistence type="predicted"/>
<dbReference type="InterPro" id="IPR009057">
    <property type="entry name" value="Homeodomain-like_sf"/>
</dbReference>
<sequence length="190" mass="21281">MKPKDDKKLASIERATYALVQESGLMPLTLAAIARAAGIATSTLYIYYPSKEALLDALYERAKSATFERLTRGAGTELAPKLRIRQIWLNMLNNRLDHPAEMVFQEQYVSSRFMSESNRELGKRFVREFDEVLEAGRRDHILKAVALPFLGACILGSVRETARLVAAGILPDDESTRTTGFQLCWDALKA</sequence>
<dbReference type="RefSeq" id="WP_167087231.1">
    <property type="nucleotide sequence ID" value="NZ_WHJG01000011.1"/>
</dbReference>
<evidence type="ECO:0000313" key="4">
    <source>
        <dbReference type="EMBL" id="NHZ80282.1"/>
    </source>
</evidence>